<dbReference type="InterPro" id="IPR036615">
    <property type="entry name" value="Mur_ligase_C_dom_sf"/>
</dbReference>
<evidence type="ECO:0000256" key="11">
    <source>
        <dbReference type="HAMAP-Rule" id="MF_00208"/>
    </source>
</evidence>
<keyword evidence="9 11" id="KW-0131">Cell cycle</keyword>
<sequence length="513" mass="55839">MPKPLYDIQNALAQFNIDAVELHHIQQTGALVNDTRVIKPNDIFCAVIGHAQDGRQYIEQAIELGAQLIISECQSEQLHGHVIEKPVAENKGIIVQFYQLNDKLFELCQHYYQAPQDALHIVGITGTNGKTSTSQLIAQLINTVSTSNCGVIGTNGAGVLPELSPILNTTPGATELTGLLAGFANQGIKHIAMEVSSHALEQKRVKPDLFDVAVFTNLSRDHLDYHETMEAYGNAKLAIFSDNPAQTAVVNGDDEFIQTWLKHSQQRSLIVYGSTESVKQYSHYLFASNIECHDAGTQFTLSTESAEYAVNSPLIGQFNVENLLAAIASLSALGFELDSIVKAVSKLYAIDGRMELFAKANKPSAVVDYAHTPDALEKALKACRAHCSGKLHVVFGCGGDRDKGKRSEMGEVAETYADSVVITNDNPRTEAPEMIVADILKGLTKPEKAMIVLDRTQAVNTALNHAAAGDIVLLAGKGHEDYIIIGEQKIDYNERKLVSDYYANDIDNFGAKS</sequence>
<dbReference type="HAMAP" id="MF_00208">
    <property type="entry name" value="MurE"/>
    <property type="match status" value="1"/>
</dbReference>
<gene>
    <name evidence="11 16" type="primary">murE</name>
    <name evidence="16" type="ORF">tloyanaT_21660</name>
</gene>
<dbReference type="InterPro" id="IPR013221">
    <property type="entry name" value="Mur_ligase_cen"/>
</dbReference>
<evidence type="ECO:0000313" key="17">
    <source>
        <dbReference type="Proteomes" id="UP001157134"/>
    </source>
</evidence>
<feature type="binding site" evidence="11">
    <location>
        <position position="168"/>
    </location>
    <ligand>
        <name>UDP-N-acetyl-alpha-D-muramoyl-L-alanyl-D-glutamate</name>
        <dbReference type="ChEBI" id="CHEBI:83900"/>
    </ligand>
</feature>
<evidence type="ECO:0000256" key="4">
    <source>
        <dbReference type="ARBA" id="ARBA00022618"/>
    </source>
</evidence>
<evidence type="ECO:0000256" key="9">
    <source>
        <dbReference type="ARBA" id="ARBA00023306"/>
    </source>
</evidence>
<dbReference type="GO" id="GO:0016874">
    <property type="term" value="F:ligase activity"/>
    <property type="evidence" value="ECO:0007669"/>
    <property type="project" value="UniProtKB-KW"/>
</dbReference>
<evidence type="ECO:0000313" key="16">
    <source>
        <dbReference type="EMBL" id="GLX85914.1"/>
    </source>
</evidence>
<evidence type="ECO:0000256" key="8">
    <source>
        <dbReference type="ARBA" id="ARBA00022984"/>
    </source>
</evidence>
<dbReference type="Gene3D" id="3.90.190.20">
    <property type="entry name" value="Mur ligase, C-terminal domain"/>
    <property type="match status" value="1"/>
</dbReference>
<dbReference type="PROSITE" id="PS01011">
    <property type="entry name" value="FOLYLPOLYGLU_SYNT_1"/>
    <property type="match status" value="1"/>
</dbReference>
<evidence type="ECO:0000256" key="6">
    <source>
        <dbReference type="ARBA" id="ARBA00022840"/>
    </source>
</evidence>
<comment type="similarity">
    <text evidence="1 11">Belongs to the MurCDEF family. MurE subfamily.</text>
</comment>
<comment type="function">
    <text evidence="11">Catalyzes the addition of meso-diaminopimelic acid to the nucleotide precursor UDP-N-acetylmuramoyl-L-alanyl-D-glutamate (UMAG) in the biosynthesis of bacterial cell-wall peptidoglycan.</text>
</comment>
<dbReference type="NCBIfam" id="NF001126">
    <property type="entry name" value="PRK00139.1-4"/>
    <property type="match status" value="1"/>
</dbReference>
<feature type="domain" description="Mur ligase C-terminal" evidence="14">
    <location>
        <begin position="352"/>
        <end position="478"/>
    </location>
</feature>
<evidence type="ECO:0000259" key="14">
    <source>
        <dbReference type="Pfam" id="PF02875"/>
    </source>
</evidence>
<feature type="binding site" evidence="11">
    <location>
        <position position="480"/>
    </location>
    <ligand>
        <name>meso-2,6-diaminopimelate</name>
        <dbReference type="ChEBI" id="CHEBI:57791"/>
    </ligand>
</feature>
<dbReference type="SUPFAM" id="SSF53623">
    <property type="entry name" value="MurD-like peptide ligases, catalytic domain"/>
    <property type="match status" value="1"/>
</dbReference>
<feature type="binding site" evidence="11">
    <location>
        <begin position="126"/>
        <end position="132"/>
    </location>
    <ligand>
        <name>ATP</name>
        <dbReference type="ChEBI" id="CHEBI:30616"/>
    </ligand>
</feature>
<evidence type="ECO:0000256" key="5">
    <source>
        <dbReference type="ARBA" id="ARBA00022741"/>
    </source>
</evidence>
<evidence type="ECO:0000259" key="15">
    <source>
        <dbReference type="Pfam" id="PF08245"/>
    </source>
</evidence>
<accession>A0ABQ6HEE9</accession>
<reference evidence="16 17" key="1">
    <citation type="submission" date="2023-03" db="EMBL/GenBank/DDBJ databases">
        <title>Thalassotalea loyana LMG 22536T draft genome sequence.</title>
        <authorList>
            <person name="Sawabe T."/>
        </authorList>
    </citation>
    <scope>NUCLEOTIDE SEQUENCE [LARGE SCALE GENOMIC DNA]</scope>
    <source>
        <strain evidence="16 17">LMG 22536</strain>
    </source>
</reference>
<dbReference type="EC" id="6.3.2.13" evidence="11"/>
<evidence type="ECO:0000256" key="1">
    <source>
        <dbReference type="ARBA" id="ARBA00005898"/>
    </source>
</evidence>
<evidence type="ECO:0000256" key="10">
    <source>
        <dbReference type="ARBA" id="ARBA00023316"/>
    </source>
</evidence>
<dbReference type="SUPFAM" id="SSF63418">
    <property type="entry name" value="MurE/MurF N-terminal domain"/>
    <property type="match status" value="1"/>
</dbReference>
<keyword evidence="3 11" id="KW-0436">Ligase</keyword>
<evidence type="ECO:0000256" key="3">
    <source>
        <dbReference type="ARBA" id="ARBA00022598"/>
    </source>
</evidence>
<dbReference type="InterPro" id="IPR000713">
    <property type="entry name" value="Mur_ligase_N"/>
</dbReference>
<keyword evidence="6 11" id="KW-0067">ATP-binding</keyword>
<keyword evidence="17" id="KW-1185">Reference proteome</keyword>
<comment type="pathway">
    <text evidence="11 12">Cell wall biogenesis; peptidoglycan biosynthesis.</text>
</comment>
<feature type="binding site" evidence="11">
    <location>
        <begin position="169"/>
        <end position="170"/>
    </location>
    <ligand>
        <name>UDP-N-acetyl-alpha-D-muramoyl-L-alanyl-D-glutamate</name>
        <dbReference type="ChEBI" id="CHEBI:83900"/>
    </ligand>
</feature>
<keyword evidence="4 11" id="KW-0132">Cell division</keyword>
<evidence type="ECO:0000256" key="12">
    <source>
        <dbReference type="RuleBase" id="RU004135"/>
    </source>
</evidence>
<evidence type="ECO:0000256" key="2">
    <source>
        <dbReference type="ARBA" id="ARBA00022490"/>
    </source>
</evidence>
<feature type="binding site" evidence="11">
    <location>
        <position position="204"/>
    </location>
    <ligand>
        <name>UDP-N-acetyl-alpha-D-muramoyl-L-alanyl-D-glutamate</name>
        <dbReference type="ChEBI" id="CHEBI:83900"/>
    </ligand>
</feature>
<name>A0ABQ6HEE9_9GAMM</name>
<feature type="modified residue" description="N6-carboxylysine" evidence="11">
    <location>
        <position position="236"/>
    </location>
</feature>
<evidence type="ECO:0000256" key="7">
    <source>
        <dbReference type="ARBA" id="ARBA00022960"/>
    </source>
</evidence>
<feature type="binding site" evidence="11">
    <location>
        <begin position="425"/>
        <end position="428"/>
    </location>
    <ligand>
        <name>meso-2,6-diaminopimelate</name>
        <dbReference type="ChEBI" id="CHEBI:57791"/>
    </ligand>
</feature>
<keyword evidence="5 11" id="KW-0547">Nucleotide-binding</keyword>
<feature type="short sequence motif" description="Meso-diaminopimelate recognition motif" evidence="11">
    <location>
        <begin position="425"/>
        <end position="428"/>
    </location>
</feature>
<keyword evidence="10 11" id="KW-0961">Cell wall biogenesis/degradation</keyword>
<feature type="binding site" evidence="11">
    <location>
        <position position="476"/>
    </location>
    <ligand>
        <name>meso-2,6-diaminopimelate</name>
        <dbReference type="ChEBI" id="CHEBI:57791"/>
    </ligand>
</feature>
<comment type="PTM">
    <text evidence="11">Carboxylation is probably crucial for Mg(2+) binding and, consequently, for the gamma-phosphate positioning of ATP.</text>
</comment>
<comment type="caution">
    <text evidence="16">The sequence shown here is derived from an EMBL/GenBank/DDBJ whole genome shotgun (WGS) entry which is preliminary data.</text>
</comment>
<protein>
    <recommendedName>
        <fullName evidence="11">UDP-N-acetylmuramoyl-L-alanyl-D-glutamate--2,6-diaminopimelate ligase</fullName>
        <ecNumber evidence="11">6.3.2.13</ecNumber>
    </recommendedName>
    <alternativeName>
        <fullName evidence="11">Meso-A2pm-adding enzyme</fullName>
    </alternativeName>
    <alternativeName>
        <fullName evidence="11">Meso-diaminopimelate-adding enzyme</fullName>
    </alternativeName>
    <alternativeName>
        <fullName evidence="11">UDP-MurNAc-L-Ala-D-Glu:meso-diaminopimelate ligase</fullName>
    </alternativeName>
    <alternativeName>
        <fullName evidence="11">UDP-MurNAc-tripeptide synthetase</fullName>
    </alternativeName>
    <alternativeName>
        <fullName evidence="11">UDP-N-acetylmuramyl-tripeptide synthetase</fullName>
    </alternativeName>
</protein>
<dbReference type="Pfam" id="PF02875">
    <property type="entry name" value="Mur_ligase_C"/>
    <property type="match status" value="1"/>
</dbReference>
<feature type="domain" description="Mur ligase N-terminal catalytic" evidence="13">
    <location>
        <begin position="34"/>
        <end position="101"/>
    </location>
</feature>
<dbReference type="Pfam" id="PF08245">
    <property type="entry name" value="Mur_ligase_M"/>
    <property type="match status" value="1"/>
</dbReference>
<comment type="caution">
    <text evidence="11">Lacks conserved residue(s) required for the propagation of feature annotation.</text>
</comment>
<comment type="cofactor">
    <cofactor evidence="11">
        <name>Mg(2+)</name>
        <dbReference type="ChEBI" id="CHEBI:18420"/>
    </cofactor>
</comment>
<dbReference type="InterPro" id="IPR004101">
    <property type="entry name" value="Mur_ligase_C"/>
</dbReference>
<dbReference type="InterPro" id="IPR036565">
    <property type="entry name" value="Mur-like_cat_sf"/>
</dbReference>
<dbReference type="Gene3D" id="3.40.1190.10">
    <property type="entry name" value="Mur-like, catalytic domain"/>
    <property type="match status" value="1"/>
</dbReference>
<keyword evidence="2 11" id="KW-0963">Cytoplasm</keyword>
<dbReference type="Proteomes" id="UP001157134">
    <property type="component" value="Unassembled WGS sequence"/>
</dbReference>
<feature type="binding site" evidence="11">
    <location>
        <position position="202"/>
    </location>
    <ligand>
        <name>UDP-N-acetyl-alpha-D-muramoyl-L-alanyl-D-glutamate</name>
        <dbReference type="ChEBI" id="CHEBI:83900"/>
    </ligand>
</feature>
<keyword evidence="7 11" id="KW-0133">Cell shape</keyword>
<dbReference type="InterPro" id="IPR018109">
    <property type="entry name" value="Folylpolyglutamate_synth_CS"/>
</dbReference>
<dbReference type="PANTHER" id="PTHR23135">
    <property type="entry name" value="MUR LIGASE FAMILY MEMBER"/>
    <property type="match status" value="1"/>
</dbReference>
<dbReference type="NCBIfam" id="TIGR01085">
    <property type="entry name" value="murE"/>
    <property type="match status" value="1"/>
</dbReference>
<proteinExistence type="inferred from homology"/>
<dbReference type="Pfam" id="PF01225">
    <property type="entry name" value="Mur_ligase"/>
    <property type="match status" value="1"/>
</dbReference>
<keyword evidence="8 11" id="KW-0573">Peptidoglycan synthesis</keyword>
<dbReference type="Gene3D" id="3.40.1390.10">
    <property type="entry name" value="MurE/MurF, N-terminal domain"/>
    <property type="match status" value="1"/>
</dbReference>
<dbReference type="PANTHER" id="PTHR23135:SF4">
    <property type="entry name" value="UDP-N-ACETYLMURAMOYL-L-ALANYL-D-GLUTAMATE--2,6-DIAMINOPIMELATE LIGASE MURE HOMOLOG, CHLOROPLASTIC"/>
    <property type="match status" value="1"/>
</dbReference>
<dbReference type="InterPro" id="IPR005761">
    <property type="entry name" value="UDP-N-AcMur-Glu-dNH2Pim_ligase"/>
</dbReference>
<feature type="domain" description="Mur ligase central" evidence="15">
    <location>
        <begin position="124"/>
        <end position="329"/>
    </location>
</feature>
<comment type="subcellular location">
    <subcellularLocation>
        <location evidence="11 12">Cytoplasm</location>
    </subcellularLocation>
</comment>
<dbReference type="RefSeq" id="WP_284298460.1">
    <property type="nucleotide sequence ID" value="NZ_BSSV01000004.1"/>
</dbReference>
<feature type="binding site" evidence="11">
    <location>
        <position position="196"/>
    </location>
    <ligand>
        <name>UDP-N-acetyl-alpha-D-muramoyl-L-alanyl-D-glutamate</name>
        <dbReference type="ChEBI" id="CHEBI:83900"/>
    </ligand>
</feature>
<dbReference type="InterPro" id="IPR035911">
    <property type="entry name" value="MurE/MurF_N"/>
</dbReference>
<dbReference type="SUPFAM" id="SSF53244">
    <property type="entry name" value="MurD-like peptide ligases, peptide-binding domain"/>
    <property type="match status" value="1"/>
</dbReference>
<comment type="catalytic activity">
    <reaction evidence="11">
        <text>UDP-N-acetyl-alpha-D-muramoyl-L-alanyl-D-glutamate + meso-2,6-diaminopimelate + ATP = UDP-N-acetyl-alpha-D-muramoyl-L-alanyl-gamma-D-glutamyl-meso-2,6-diaminopimelate + ADP + phosphate + H(+)</text>
        <dbReference type="Rhea" id="RHEA:23676"/>
        <dbReference type="ChEBI" id="CHEBI:15378"/>
        <dbReference type="ChEBI" id="CHEBI:30616"/>
        <dbReference type="ChEBI" id="CHEBI:43474"/>
        <dbReference type="ChEBI" id="CHEBI:57791"/>
        <dbReference type="ChEBI" id="CHEBI:83900"/>
        <dbReference type="ChEBI" id="CHEBI:83905"/>
        <dbReference type="ChEBI" id="CHEBI:456216"/>
        <dbReference type="EC" id="6.3.2.13"/>
    </reaction>
</comment>
<dbReference type="EMBL" id="BSSV01000004">
    <property type="protein sequence ID" value="GLX85914.1"/>
    <property type="molecule type" value="Genomic_DNA"/>
</dbReference>
<organism evidence="16 17">
    <name type="scientific">Thalassotalea loyana</name>
    <dbReference type="NCBI Taxonomy" id="280483"/>
    <lineage>
        <taxon>Bacteria</taxon>
        <taxon>Pseudomonadati</taxon>
        <taxon>Pseudomonadota</taxon>
        <taxon>Gammaproteobacteria</taxon>
        <taxon>Alteromonadales</taxon>
        <taxon>Colwelliaceae</taxon>
        <taxon>Thalassotalea</taxon>
    </lineage>
</organism>
<feature type="binding site" evidence="11">
    <location>
        <position position="35"/>
    </location>
    <ligand>
        <name>UDP-N-acetyl-alpha-D-muramoyl-L-alanyl-D-glutamate</name>
        <dbReference type="ChEBI" id="CHEBI:83900"/>
    </ligand>
</feature>
<keyword evidence="11" id="KW-0460">Magnesium</keyword>
<evidence type="ECO:0000259" key="13">
    <source>
        <dbReference type="Pfam" id="PF01225"/>
    </source>
</evidence>
<feature type="binding site" evidence="11">
    <location>
        <position position="401"/>
    </location>
    <ligand>
        <name>meso-2,6-diaminopimelate</name>
        <dbReference type="ChEBI" id="CHEBI:57791"/>
    </ligand>
</feature>